<keyword evidence="1" id="KW-0472">Membrane</keyword>
<dbReference type="STRING" id="320787.CA2015_0386"/>
<dbReference type="NCBIfam" id="NF037970">
    <property type="entry name" value="vanZ_1"/>
    <property type="match status" value="1"/>
</dbReference>
<evidence type="ECO:0000313" key="4">
    <source>
        <dbReference type="Proteomes" id="UP000036520"/>
    </source>
</evidence>
<dbReference type="RefSeq" id="WP_240477908.1">
    <property type="nucleotide sequence ID" value="NZ_CAXBGM010000006.1"/>
</dbReference>
<protein>
    <submittedName>
        <fullName evidence="3">VanZ family protein</fullName>
    </submittedName>
</protein>
<dbReference type="PANTHER" id="PTHR28008">
    <property type="entry name" value="DOMAIN PROTEIN, PUTATIVE (AFU_ORTHOLOGUE AFUA_3G10980)-RELATED"/>
    <property type="match status" value="1"/>
</dbReference>
<feature type="transmembrane region" description="Helical" evidence="1">
    <location>
        <begin position="38"/>
        <end position="55"/>
    </location>
</feature>
<gene>
    <name evidence="3" type="ORF">CA2015_0386</name>
</gene>
<sequence length="126" mass="14489">MREKVVLALLWSFGMAYALFSPASKVPSLPKFYGSDKLIHFGIFVGMAFLWDRVIRQQADEKKKKSNKLFTKYLVLWIFIAILTEYLQRLVPGRSFDYFDIITNIIGVITGTGIFVYLNKRGSVLV</sequence>
<dbReference type="EMBL" id="CP012040">
    <property type="protein sequence ID" value="AKP49862.1"/>
    <property type="molecule type" value="Genomic_DNA"/>
</dbReference>
<keyword evidence="4" id="KW-1185">Reference proteome</keyword>
<keyword evidence="1" id="KW-0812">Transmembrane</keyword>
<dbReference type="InterPro" id="IPR006976">
    <property type="entry name" value="VanZ-like"/>
</dbReference>
<evidence type="ECO:0000256" key="1">
    <source>
        <dbReference type="SAM" id="Phobius"/>
    </source>
</evidence>
<feature type="transmembrane region" description="Helical" evidence="1">
    <location>
        <begin position="67"/>
        <end position="86"/>
    </location>
</feature>
<dbReference type="PANTHER" id="PTHR28008:SF1">
    <property type="entry name" value="DOMAIN PROTEIN, PUTATIVE (AFU_ORTHOLOGUE AFUA_3G10980)-RELATED"/>
    <property type="match status" value="1"/>
</dbReference>
<evidence type="ECO:0000313" key="3">
    <source>
        <dbReference type="EMBL" id="AKP49862.1"/>
    </source>
</evidence>
<name>A0A0H4PNN4_9BACT</name>
<dbReference type="Proteomes" id="UP000036520">
    <property type="component" value="Chromosome"/>
</dbReference>
<dbReference type="AlphaFoldDB" id="A0A0H4PNN4"/>
<evidence type="ECO:0000259" key="2">
    <source>
        <dbReference type="Pfam" id="PF04892"/>
    </source>
</evidence>
<reference evidence="3 4" key="1">
    <citation type="submission" date="2015-07" db="EMBL/GenBank/DDBJ databases">
        <authorList>
            <person name="Kim K.M."/>
        </authorList>
    </citation>
    <scope>NUCLEOTIDE SEQUENCE [LARGE SCALE GENOMIC DNA]</scope>
    <source>
        <strain evidence="3 4">KCTC 12363</strain>
    </source>
</reference>
<organism evidence="3 4">
    <name type="scientific">Cyclobacterium amurskyense</name>
    <dbReference type="NCBI Taxonomy" id="320787"/>
    <lineage>
        <taxon>Bacteria</taxon>
        <taxon>Pseudomonadati</taxon>
        <taxon>Bacteroidota</taxon>
        <taxon>Cytophagia</taxon>
        <taxon>Cytophagales</taxon>
        <taxon>Cyclobacteriaceae</taxon>
        <taxon>Cyclobacterium</taxon>
    </lineage>
</organism>
<keyword evidence="1" id="KW-1133">Transmembrane helix</keyword>
<proteinExistence type="predicted"/>
<feature type="domain" description="VanZ-like" evidence="2">
    <location>
        <begin position="39"/>
        <end position="117"/>
    </location>
</feature>
<dbReference type="KEGG" id="camu:CA2015_0386"/>
<accession>A0A0H4PNN4</accession>
<feature type="transmembrane region" description="Helical" evidence="1">
    <location>
        <begin position="98"/>
        <end position="118"/>
    </location>
</feature>
<dbReference type="Pfam" id="PF04892">
    <property type="entry name" value="VanZ"/>
    <property type="match status" value="1"/>
</dbReference>